<dbReference type="EMBL" id="JADOFP010000001">
    <property type="protein sequence ID" value="MBF7114066.1"/>
    <property type="molecule type" value="Genomic_DNA"/>
</dbReference>
<dbReference type="PRINTS" id="PR00040">
    <property type="entry name" value="HTHMERR"/>
</dbReference>
<gene>
    <name evidence="5" type="ORF">ITQ90_00665</name>
</gene>
<reference evidence="5" key="1">
    <citation type="submission" date="2020-11" db="EMBL/GenBank/DDBJ databases">
        <title>Antibiotic susceptibility profiles of Pediococcus pentosaceus from various origins and their implications for the safety assessment of strains with food-technology applications.</title>
        <authorList>
            <person name="Shani N."/>
            <person name="Oberhaensli S."/>
            <person name="Arias E."/>
        </authorList>
    </citation>
    <scope>NUCLEOTIDE SEQUENCE</scope>
    <source>
        <strain evidence="5">FAM 24207</strain>
    </source>
</reference>
<dbReference type="SUPFAM" id="SSF46955">
    <property type="entry name" value="Putative DNA-binding domain"/>
    <property type="match status" value="1"/>
</dbReference>
<evidence type="ECO:0000313" key="6">
    <source>
        <dbReference type="Proteomes" id="UP001194632"/>
    </source>
</evidence>
<dbReference type="PANTHER" id="PTHR30204">
    <property type="entry name" value="REDOX-CYCLING DRUG-SENSING TRANSCRIPTIONAL ACTIVATOR SOXR"/>
    <property type="match status" value="1"/>
</dbReference>
<comment type="caution">
    <text evidence="5">The sequence shown here is derived from an EMBL/GenBank/DDBJ whole genome shotgun (WGS) entry which is preliminary data.</text>
</comment>
<keyword evidence="3" id="KW-0472">Membrane</keyword>
<protein>
    <submittedName>
        <fullName evidence="5">MerR family transcriptional regulator</fullName>
    </submittedName>
</protein>
<feature type="transmembrane region" description="Helical" evidence="3">
    <location>
        <begin position="135"/>
        <end position="159"/>
    </location>
</feature>
<dbReference type="AlphaFoldDB" id="A0AB73HFD6"/>
<evidence type="ECO:0000313" key="5">
    <source>
        <dbReference type="EMBL" id="MBF7114066.1"/>
    </source>
</evidence>
<keyword evidence="3" id="KW-1133">Transmembrane helix</keyword>
<name>A0AB73HFD6_PEDPE</name>
<feature type="domain" description="HTH merR-type" evidence="4">
    <location>
        <begin position="3"/>
        <end position="72"/>
    </location>
</feature>
<evidence type="ECO:0000256" key="2">
    <source>
        <dbReference type="SAM" id="Coils"/>
    </source>
</evidence>
<keyword evidence="1" id="KW-0238">DNA-binding</keyword>
<dbReference type="SMART" id="SM00422">
    <property type="entry name" value="HTH_MERR"/>
    <property type="match status" value="1"/>
</dbReference>
<dbReference type="InterPro" id="IPR000551">
    <property type="entry name" value="MerR-type_HTH_dom"/>
</dbReference>
<dbReference type="CDD" id="cd01106">
    <property type="entry name" value="HTH_TipAL-Mta"/>
    <property type="match status" value="1"/>
</dbReference>
<dbReference type="InterPro" id="IPR009061">
    <property type="entry name" value="DNA-bd_dom_put_sf"/>
</dbReference>
<feature type="coiled-coil region" evidence="2">
    <location>
        <begin position="80"/>
        <end position="107"/>
    </location>
</feature>
<dbReference type="Gene3D" id="1.10.1660.10">
    <property type="match status" value="1"/>
</dbReference>
<dbReference type="Proteomes" id="UP001194632">
    <property type="component" value="Unassembled WGS sequence"/>
</dbReference>
<dbReference type="RefSeq" id="WP_159253171.1">
    <property type="nucleotide sequence ID" value="NZ_CP159489.1"/>
</dbReference>
<feature type="transmembrane region" description="Helical" evidence="3">
    <location>
        <begin position="165"/>
        <end position="185"/>
    </location>
</feature>
<evidence type="ECO:0000256" key="1">
    <source>
        <dbReference type="ARBA" id="ARBA00023125"/>
    </source>
</evidence>
<organism evidence="5 6">
    <name type="scientific">Pediococcus pentosaceus</name>
    <dbReference type="NCBI Taxonomy" id="1255"/>
    <lineage>
        <taxon>Bacteria</taxon>
        <taxon>Bacillati</taxon>
        <taxon>Bacillota</taxon>
        <taxon>Bacilli</taxon>
        <taxon>Lactobacillales</taxon>
        <taxon>Lactobacillaceae</taxon>
        <taxon>Pediococcus</taxon>
    </lineage>
</organism>
<proteinExistence type="predicted"/>
<evidence type="ECO:0000259" key="4">
    <source>
        <dbReference type="PROSITE" id="PS50937"/>
    </source>
</evidence>
<keyword evidence="3" id="KW-0812">Transmembrane</keyword>
<dbReference type="GO" id="GO:0003677">
    <property type="term" value="F:DNA binding"/>
    <property type="evidence" value="ECO:0007669"/>
    <property type="project" value="UniProtKB-KW"/>
</dbReference>
<accession>A0AB73HFD6</accession>
<dbReference type="InterPro" id="IPR047057">
    <property type="entry name" value="MerR_fam"/>
</dbReference>
<dbReference type="PANTHER" id="PTHR30204:SF96">
    <property type="entry name" value="CHROMOSOME-ANCHORING PROTEIN RACA"/>
    <property type="match status" value="1"/>
</dbReference>
<dbReference type="PROSITE" id="PS50937">
    <property type="entry name" value="HTH_MERR_2"/>
    <property type="match status" value="1"/>
</dbReference>
<keyword evidence="2" id="KW-0175">Coiled coil</keyword>
<evidence type="ECO:0000256" key="3">
    <source>
        <dbReference type="SAM" id="Phobius"/>
    </source>
</evidence>
<sequence length="237" mass="27634">MSLYTTGEIAQQAGITVRTVQYYDRKHLVSPTKLSEGGRRLYSDKDLKKLNLILFLKSLGLSLSTIKELLESSSFEKILKTLLAQRREQLLKEMDKQNKQLKSIDQIKDCLDNGLFITNNIFADIENTMKKKKKLFWLHTQIIILGLCIDAVEIALIWYSFATHQFLPTILGFLVIFLIVGWIVAHYYHRVLYICPHCQYRFQPSRKAFFFAKHSPKTRKLTCPHCGKHDFCVEVFK</sequence>
<dbReference type="Pfam" id="PF13411">
    <property type="entry name" value="MerR_1"/>
    <property type="match status" value="1"/>
</dbReference>
<dbReference type="GO" id="GO:0003700">
    <property type="term" value="F:DNA-binding transcription factor activity"/>
    <property type="evidence" value="ECO:0007669"/>
    <property type="project" value="InterPro"/>
</dbReference>